<evidence type="ECO:0000259" key="15">
    <source>
        <dbReference type="Pfam" id="PF07715"/>
    </source>
</evidence>
<evidence type="ECO:0000256" key="9">
    <source>
        <dbReference type="ARBA" id="ARBA00023136"/>
    </source>
</evidence>
<keyword evidence="6" id="KW-0408">Iron</keyword>
<dbReference type="Proteomes" id="UP000239504">
    <property type="component" value="Unassembled WGS sequence"/>
</dbReference>
<dbReference type="Gene3D" id="2.40.170.20">
    <property type="entry name" value="TonB-dependent receptor, beta-barrel domain"/>
    <property type="match status" value="1"/>
</dbReference>
<evidence type="ECO:0000256" key="13">
    <source>
        <dbReference type="SAM" id="SignalP"/>
    </source>
</evidence>
<accession>A0A2S7K259</accession>
<evidence type="ECO:0000313" key="16">
    <source>
        <dbReference type="EMBL" id="PQA86583.1"/>
    </source>
</evidence>
<comment type="similarity">
    <text evidence="11 12">Belongs to the TonB-dependent receptor family.</text>
</comment>
<evidence type="ECO:0000256" key="12">
    <source>
        <dbReference type="RuleBase" id="RU003357"/>
    </source>
</evidence>
<gene>
    <name evidence="16" type="ORF">CW354_16970</name>
</gene>
<evidence type="ECO:0000256" key="2">
    <source>
        <dbReference type="ARBA" id="ARBA00022448"/>
    </source>
</evidence>
<evidence type="ECO:0000256" key="8">
    <source>
        <dbReference type="ARBA" id="ARBA00023077"/>
    </source>
</evidence>
<comment type="subcellular location">
    <subcellularLocation>
        <location evidence="1 11">Cell outer membrane</location>
        <topology evidence="1 11">Multi-pass membrane protein</topology>
    </subcellularLocation>
</comment>
<name>A0A2S7K259_9PROT</name>
<keyword evidence="2 11" id="KW-0813">Transport</keyword>
<dbReference type="CDD" id="cd01347">
    <property type="entry name" value="ligand_gated_channel"/>
    <property type="match status" value="1"/>
</dbReference>
<proteinExistence type="inferred from homology"/>
<evidence type="ECO:0000256" key="10">
    <source>
        <dbReference type="ARBA" id="ARBA00023237"/>
    </source>
</evidence>
<reference evidence="16 17" key="1">
    <citation type="submission" date="2017-12" db="EMBL/GenBank/DDBJ databases">
        <authorList>
            <person name="Hurst M.R.H."/>
        </authorList>
    </citation>
    <scope>NUCLEOTIDE SEQUENCE [LARGE SCALE GENOMIC DNA]</scope>
    <source>
        <strain evidence="16 17">SY-3-19</strain>
    </source>
</reference>
<dbReference type="EMBL" id="PJCH01000015">
    <property type="protein sequence ID" value="PQA86583.1"/>
    <property type="molecule type" value="Genomic_DNA"/>
</dbReference>
<evidence type="ECO:0000256" key="11">
    <source>
        <dbReference type="PROSITE-ProRule" id="PRU01360"/>
    </source>
</evidence>
<dbReference type="InterPro" id="IPR039426">
    <property type="entry name" value="TonB-dep_rcpt-like"/>
</dbReference>
<keyword evidence="10 11" id="KW-0998">Cell outer membrane</keyword>
<dbReference type="InterPro" id="IPR000531">
    <property type="entry name" value="Beta-barrel_TonB"/>
</dbReference>
<keyword evidence="9 11" id="KW-0472">Membrane</keyword>
<feature type="domain" description="TonB-dependent receptor plug" evidence="15">
    <location>
        <begin position="45"/>
        <end position="156"/>
    </location>
</feature>
<keyword evidence="13" id="KW-0732">Signal</keyword>
<dbReference type="GO" id="GO:0006826">
    <property type="term" value="P:iron ion transport"/>
    <property type="evidence" value="ECO:0007669"/>
    <property type="project" value="UniProtKB-KW"/>
</dbReference>
<dbReference type="InterPro" id="IPR012910">
    <property type="entry name" value="Plug_dom"/>
</dbReference>
<dbReference type="Pfam" id="PF00593">
    <property type="entry name" value="TonB_dep_Rec_b-barrel"/>
    <property type="match status" value="1"/>
</dbReference>
<dbReference type="AlphaFoldDB" id="A0A2S7K259"/>
<keyword evidence="8 12" id="KW-0798">TonB box</keyword>
<keyword evidence="3 11" id="KW-1134">Transmembrane beta strand</keyword>
<comment type="caution">
    <text evidence="16">The sequence shown here is derived from an EMBL/GenBank/DDBJ whole genome shotgun (WGS) entry which is preliminary data.</text>
</comment>
<dbReference type="RefSeq" id="WP_104831795.1">
    <property type="nucleotide sequence ID" value="NZ_PJCH01000015.1"/>
</dbReference>
<dbReference type="PANTHER" id="PTHR32552:SF81">
    <property type="entry name" value="TONB-DEPENDENT OUTER MEMBRANE RECEPTOR"/>
    <property type="match status" value="1"/>
</dbReference>
<evidence type="ECO:0000256" key="4">
    <source>
        <dbReference type="ARBA" id="ARBA00022496"/>
    </source>
</evidence>
<feature type="signal peptide" evidence="13">
    <location>
        <begin position="1"/>
        <end position="24"/>
    </location>
</feature>
<feature type="domain" description="TonB-dependent receptor-like beta-barrel" evidence="14">
    <location>
        <begin position="291"/>
        <end position="697"/>
    </location>
</feature>
<dbReference type="InterPro" id="IPR036942">
    <property type="entry name" value="Beta-barrel_TonB_sf"/>
</dbReference>
<evidence type="ECO:0000256" key="6">
    <source>
        <dbReference type="ARBA" id="ARBA00023004"/>
    </source>
</evidence>
<dbReference type="OrthoDB" id="9760333at2"/>
<protein>
    <submittedName>
        <fullName evidence="16">TonB-dependent receptor</fullName>
    </submittedName>
</protein>
<keyword evidence="17" id="KW-1185">Reference proteome</keyword>
<feature type="chain" id="PRO_5015773056" evidence="13">
    <location>
        <begin position="25"/>
        <end position="737"/>
    </location>
</feature>
<keyword evidence="16" id="KW-0675">Receptor</keyword>
<dbReference type="Pfam" id="PF07715">
    <property type="entry name" value="Plug"/>
    <property type="match status" value="1"/>
</dbReference>
<evidence type="ECO:0000256" key="7">
    <source>
        <dbReference type="ARBA" id="ARBA00023065"/>
    </source>
</evidence>
<dbReference type="PROSITE" id="PS52016">
    <property type="entry name" value="TONB_DEPENDENT_REC_3"/>
    <property type="match status" value="1"/>
</dbReference>
<dbReference type="PANTHER" id="PTHR32552">
    <property type="entry name" value="FERRICHROME IRON RECEPTOR-RELATED"/>
    <property type="match status" value="1"/>
</dbReference>
<evidence type="ECO:0000313" key="17">
    <source>
        <dbReference type="Proteomes" id="UP000239504"/>
    </source>
</evidence>
<organism evidence="16 17">
    <name type="scientific">Hyphococcus luteus</name>
    <dbReference type="NCBI Taxonomy" id="2058213"/>
    <lineage>
        <taxon>Bacteria</taxon>
        <taxon>Pseudomonadati</taxon>
        <taxon>Pseudomonadota</taxon>
        <taxon>Alphaproteobacteria</taxon>
        <taxon>Parvularculales</taxon>
        <taxon>Parvularculaceae</taxon>
        <taxon>Hyphococcus</taxon>
    </lineage>
</organism>
<keyword evidence="4" id="KW-0410">Iron transport</keyword>
<evidence type="ECO:0000256" key="3">
    <source>
        <dbReference type="ARBA" id="ARBA00022452"/>
    </source>
</evidence>
<evidence type="ECO:0000256" key="5">
    <source>
        <dbReference type="ARBA" id="ARBA00022692"/>
    </source>
</evidence>
<dbReference type="SUPFAM" id="SSF56935">
    <property type="entry name" value="Porins"/>
    <property type="match status" value="1"/>
</dbReference>
<dbReference type="GO" id="GO:0009279">
    <property type="term" value="C:cell outer membrane"/>
    <property type="evidence" value="ECO:0007669"/>
    <property type="project" value="UniProtKB-SubCell"/>
</dbReference>
<evidence type="ECO:0000259" key="14">
    <source>
        <dbReference type="Pfam" id="PF00593"/>
    </source>
</evidence>
<keyword evidence="5 11" id="KW-0812">Transmembrane</keyword>
<evidence type="ECO:0000256" key="1">
    <source>
        <dbReference type="ARBA" id="ARBA00004571"/>
    </source>
</evidence>
<keyword evidence="7" id="KW-0406">Ion transport</keyword>
<sequence length="737" mass="78261">MNHRNKAVLLAGAAFAALSVSAYAQEDGEDRDVITVTAQKRTQTLQEVPLSVSVVGGETLERLNATNFQDYLALVPGLQLNQSTPGEGRLIMRGVNTGGVASTVAVYVDETPFGSSTGLVNAGILAGDFDTFDVERVEVLRGPQGTLYGANSLGGTLKFVTAKPSTDAFEGRVRAGVETVKDGEVGYSGAGVLNVPLSDRLAFRGSGFYRKSGGFIDSTGANGSDVKEDINPSESYGGRASLLFNATDNLSIRLSAVLQDIKTDESNSIELDATTLDPIGGGLTNSVFADSTNKAAYRVYNGTIDWDLGAVNVVSSTSYSTFDQTIHDDFMTFSLGGLVSAVLMAPPLELVLDQETDYRKFTQEVRVSSQDNDRFEWMIGGYYTNEDGLIDQLVTAVDPGTVNPTPGVPVLADLAIESDYEEYAAFANATLHLGERFDLTAGGRFSHNDQSAFQETDGLPGLFVGPPEVFPEITSDEGVFTWSVAPRFELSDYAAVYARVAKGFRPGGPNVLPPTAPAGTPFTFQSDTILSYEGGVKAQTADNALGIDLSAFYLDWSDVQLYTVVNGFGVNTNTGGAKSVGGEATVTLRPVDGLNVVVNGAITDSELTTDTDPILVGGLDGDKLPFTPKYSFSISGDYERPLTNEVTGYAGGTFRYQSSQFSNFSPDGRSEFPSYGALDLRSGLIFERFSVELFARNVTNERGLTSGGNPSTDLPPGVVTAGVIRPRTIGAMLTAEF</sequence>